<dbReference type="RefSeq" id="WP_284298949.1">
    <property type="nucleotide sequence ID" value="NZ_BSSV01000005.1"/>
</dbReference>
<accession>A0ABQ6HDJ8</accession>
<proteinExistence type="predicted"/>
<feature type="coiled-coil region" evidence="1">
    <location>
        <begin position="22"/>
        <end position="78"/>
    </location>
</feature>
<keyword evidence="3" id="KW-1185">Reference proteome</keyword>
<evidence type="ECO:0000313" key="2">
    <source>
        <dbReference type="EMBL" id="GLX86187.1"/>
    </source>
</evidence>
<keyword evidence="1" id="KW-0175">Coiled coil</keyword>
<organism evidence="2 3">
    <name type="scientific">Thalassotalea loyana</name>
    <dbReference type="NCBI Taxonomy" id="280483"/>
    <lineage>
        <taxon>Bacteria</taxon>
        <taxon>Pseudomonadati</taxon>
        <taxon>Pseudomonadota</taxon>
        <taxon>Gammaproteobacteria</taxon>
        <taxon>Alteromonadales</taxon>
        <taxon>Colwelliaceae</taxon>
        <taxon>Thalassotalea</taxon>
    </lineage>
</organism>
<protein>
    <recommendedName>
        <fullName evidence="4">DUF2489 domain-containing protein</fullName>
    </recommendedName>
</protein>
<evidence type="ECO:0008006" key="4">
    <source>
        <dbReference type="Google" id="ProtNLM"/>
    </source>
</evidence>
<comment type="caution">
    <text evidence="2">The sequence shown here is derived from an EMBL/GenBank/DDBJ whole genome shotgun (WGS) entry which is preliminary data.</text>
</comment>
<dbReference type="EMBL" id="BSSV01000005">
    <property type="protein sequence ID" value="GLX86187.1"/>
    <property type="molecule type" value="Genomic_DNA"/>
</dbReference>
<name>A0ABQ6HDJ8_9GAMM</name>
<dbReference type="Proteomes" id="UP001157134">
    <property type="component" value="Unassembled WGS sequence"/>
</dbReference>
<gene>
    <name evidence="2" type="ORF">tloyanaT_24400</name>
</gene>
<evidence type="ECO:0000256" key="1">
    <source>
        <dbReference type="SAM" id="Coils"/>
    </source>
</evidence>
<sequence length="172" mass="20170">MFLVIGVIAILVLISIYLFYRAEHFKKEISAYKREAKISKQENLSIANAVVLAATRHQDILKRRLSKLQDKVSAEEEMKHELLVMSYLLSQYSNVYRELLKGDEPINQLYSKCLGETGNRYFNDIDEYIRECDASIRKMWVSKDHCVFITFIDILLEIQQKQMLSKNKKEIA</sequence>
<evidence type="ECO:0000313" key="3">
    <source>
        <dbReference type="Proteomes" id="UP001157134"/>
    </source>
</evidence>
<reference evidence="2 3" key="1">
    <citation type="submission" date="2023-03" db="EMBL/GenBank/DDBJ databases">
        <title>Thalassotalea loyana LMG 22536T draft genome sequence.</title>
        <authorList>
            <person name="Sawabe T."/>
        </authorList>
    </citation>
    <scope>NUCLEOTIDE SEQUENCE [LARGE SCALE GENOMIC DNA]</scope>
    <source>
        <strain evidence="2 3">LMG 22536</strain>
    </source>
</reference>